<evidence type="ECO:0000259" key="5">
    <source>
        <dbReference type="Pfam" id="PF01168"/>
    </source>
</evidence>
<comment type="function">
    <text evidence="2">Pyridoxal 5'-phosphate (PLP)-binding protein, which may be involved in intracellular homeostatic regulation of pyridoxal 5'-phosphate (PLP), the active form of vitamin B6.</text>
</comment>
<evidence type="ECO:0000256" key="2">
    <source>
        <dbReference type="HAMAP-Rule" id="MF_03225"/>
    </source>
</evidence>
<comment type="caution">
    <text evidence="6">The sequence shown here is derived from an EMBL/GenBank/DDBJ whole genome shotgun (WGS) entry which is preliminary data.</text>
</comment>
<sequence>MTEIDVKQCLKAVLTKVEQACQRRPAELQYVQPNLVAVSKTKPVDLIVQAYEAGQRHFGENYVQELEEKSTNPIILEKCKEIKWHFIGHLQSNKVNKVLGSPNIYLIETVDSEKLATILNKSWPKFGPPESKLNIMIQVNTSGEDEKNGAPPSDVIKLTNYVLKECPNLHLEGLMTIGRFGYDPKDGPNPDFVCLKNCRDEVCQSLGLDWKKVHLSMGMSTDYEQAIELGSTNVRVGSSIFGERTKKE</sequence>
<evidence type="ECO:0000256" key="3">
    <source>
        <dbReference type="PIRSR" id="PIRSR004848-1"/>
    </source>
</evidence>
<keyword evidence="7" id="KW-1185">Reference proteome</keyword>
<gene>
    <name evidence="6" type="ORF">Zmor_026121</name>
</gene>
<comment type="cofactor">
    <cofactor evidence="3">
        <name>pyridoxal 5'-phosphate</name>
        <dbReference type="ChEBI" id="CHEBI:597326"/>
    </cofactor>
</comment>
<dbReference type="PROSITE" id="PS01211">
    <property type="entry name" value="UPF0001"/>
    <property type="match status" value="1"/>
</dbReference>
<dbReference type="InterPro" id="IPR011078">
    <property type="entry name" value="PyrdxlP_homeostasis"/>
</dbReference>
<dbReference type="GO" id="GO:0030170">
    <property type="term" value="F:pyridoxal phosphate binding"/>
    <property type="evidence" value="ECO:0007669"/>
    <property type="project" value="UniProtKB-UniRule"/>
</dbReference>
<dbReference type="Proteomes" id="UP001168821">
    <property type="component" value="Unassembled WGS sequence"/>
</dbReference>
<evidence type="ECO:0000313" key="6">
    <source>
        <dbReference type="EMBL" id="KAJ3643408.1"/>
    </source>
</evidence>
<reference evidence="6" key="1">
    <citation type="journal article" date="2023" name="G3 (Bethesda)">
        <title>Whole genome assemblies of Zophobas morio and Tenebrio molitor.</title>
        <authorList>
            <person name="Kaur S."/>
            <person name="Stinson S.A."/>
            <person name="diCenzo G.C."/>
        </authorList>
    </citation>
    <scope>NUCLEOTIDE SEQUENCE</scope>
    <source>
        <strain evidence="6">QUZm001</strain>
    </source>
</reference>
<protein>
    <recommendedName>
        <fullName evidence="2">Pyridoxal phosphate homeostasis protein</fullName>
        <shortName evidence="2">PLP homeostasis protein</shortName>
    </recommendedName>
</protein>
<name>A0AA38HT00_9CUCU</name>
<dbReference type="Gene3D" id="3.20.20.10">
    <property type="entry name" value="Alanine racemase"/>
    <property type="match status" value="1"/>
</dbReference>
<comment type="similarity">
    <text evidence="2 4">Belongs to the pyridoxal phosphate-binding protein YggS/PROSC family.</text>
</comment>
<dbReference type="FunFam" id="3.20.20.10:FF:000007">
    <property type="entry name" value="Pyridoxal phosphate homeostasis protein"/>
    <property type="match status" value="1"/>
</dbReference>
<evidence type="ECO:0000256" key="1">
    <source>
        <dbReference type="ARBA" id="ARBA00022898"/>
    </source>
</evidence>
<dbReference type="PANTHER" id="PTHR10146">
    <property type="entry name" value="PROLINE SYNTHETASE CO-TRANSCRIBED BACTERIAL HOMOLOG PROTEIN"/>
    <property type="match status" value="1"/>
</dbReference>
<dbReference type="Pfam" id="PF01168">
    <property type="entry name" value="Ala_racemase_N"/>
    <property type="match status" value="1"/>
</dbReference>
<dbReference type="AlphaFoldDB" id="A0AA38HT00"/>
<dbReference type="SUPFAM" id="SSF51419">
    <property type="entry name" value="PLP-binding barrel"/>
    <property type="match status" value="1"/>
</dbReference>
<dbReference type="NCBIfam" id="TIGR00044">
    <property type="entry name" value="YggS family pyridoxal phosphate-dependent enzyme"/>
    <property type="match status" value="1"/>
</dbReference>
<dbReference type="HAMAP" id="MF_02087">
    <property type="entry name" value="PLP_homeostasis"/>
    <property type="match status" value="1"/>
</dbReference>
<dbReference type="PIRSF" id="PIRSF004848">
    <property type="entry name" value="YBL036c_PLPDEIII"/>
    <property type="match status" value="1"/>
</dbReference>
<keyword evidence="1 2" id="KW-0663">Pyridoxal phosphate</keyword>
<dbReference type="EMBL" id="JALNTZ010000008">
    <property type="protein sequence ID" value="KAJ3643408.1"/>
    <property type="molecule type" value="Genomic_DNA"/>
</dbReference>
<accession>A0AA38HT00</accession>
<dbReference type="PANTHER" id="PTHR10146:SF14">
    <property type="entry name" value="PYRIDOXAL PHOSPHATE HOMEOSTASIS PROTEIN"/>
    <property type="match status" value="1"/>
</dbReference>
<dbReference type="InterPro" id="IPR001608">
    <property type="entry name" value="Ala_racemase_N"/>
</dbReference>
<proteinExistence type="inferred from homology"/>
<evidence type="ECO:0000313" key="7">
    <source>
        <dbReference type="Proteomes" id="UP001168821"/>
    </source>
</evidence>
<organism evidence="6 7">
    <name type="scientific">Zophobas morio</name>
    <dbReference type="NCBI Taxonomy" id="2755281"/>
    <lineage>
        <taxon>Eukaryota</taxon>
        <taxon>Metazoa</taxon>
        <taxon>Ecdysozoa</taxon>
        <taxon>Arthropoda</taxon>
        <taxon>Hexapoda</taxon>
        <taxon>Insecta</taxon>
        <taxon>Pterygota</taxon>
        <taxon>Neoptera</taxon>
        <taxon>Endopterygota</taxon>
        <taxon>Coleoptera</taxon>
        <taxon>Polyphaga</taxon>
        <taxon>Cucujiformia</taxon>
        <taxon>Tenebrionidae</taxon>
        <taxon>Zophobas</taxon>
    </lineage>
</organism>
<evidence type="ECO:0000256" key="4">
    <source>
        <dbReference type="RuleBase" id="RU004514"/>
    </source>
</evidence>
<dbReference type="CDD" id="cd06822">
    <property type="entry name" value="PLPDE_III_YBL036c_euk"/>
    <property type="match status" value="1"/>
</dbReference>
<feature type="modified residue" description="N6-(pyridoxal phosphate)lysine" evidence="2 3">
    <location>
        <position position="40"/>
    </location>
</feature>
<feature type="domain" description="Alanine racemase N-terminal" evidence="5">
    <location>
        <begin position="32"/>
        <end position="244"/>
    </location>
</feature>
<dbReference type="InterPro" id="IPR029066">
    <property type="entry name" value="PLP-binding_barrel"/>
</dbReference>